<dbReference type="Gene3D" id="3.40.630.30">
    <property type="match status" value="1"/>
</dbReference>
<gene>
    <name evidence="4" type="ORF">SAMN05216552_100486</name>
</gene>
<dbReference type="GO" id="GO:0016747">
    <property type="term" value="F:acyltransferase activity, transferring groups other than amino-acyl groups"/>
    <property type="evidence" value="ECO:0007669"/>
    <property type="project" value="InterPro"/>
</dbReference>
<evidence type="ECO:0000313" key="4">
    <source>
        <dbReference type="EMBL" id="SFU51587.1"/>
    </source>
</evidence>
<accession>A0A1I7GT19</accession>
<dbReference type="SUPFAM" id="SSF55729">
    <property type="entry name" value="Acyl-CoA N-acyltransferases (Nat)"/>
    <property type="match status" value="1"/>
</dbReference>
<dbReference type="CDD" id="cd04301">
    <property type="entry name" value="NAT_SF"/>
    <property type="match status" value="1"/>
</dbReference>
<dbReference type="STRING" id="1035707.SAMN05216552_100486"/>
<feature type="domain" description="N-acetyltransferase" evidence="3">
    <location>
        <begin position="2"/>
        <end position="139"/>
    </location>
</feature>
<dbReference type="EMBL" id="FPBO01000004">
    <property type="protein sequence ID" value="SFU51587.1"/>
    <property type="molecule type" value="Genomic_DNA"/>
</dbReference>
<dbReference type="PANTHER" id="PTHR43877">
    <property type="entry name" value="AMINOALKYLPHOSPHONATE N-ACETYLTRANSFERASE-RELATED-RELATED"/>
    <property type="match status" value="1"/>
</dbReference>
<dbReference type="OrthoDB" id="7356080at2"/>
<evidence type="ECO:0000259" key="3">
    <source>
        <dbReference type="PROSITE" id="PS51186"/>
    </source>
</evidence>
<evidence type="ECO:0000256" key="1">
    <source>
        <dbReference type="ARBA" id="ARBA00022679"/>
    </source>
</evidence>
<name>A0A1I7GT19_9BURK</name>
<organism evidence="4 5">
    <name type="scientific">Pseudoduganella namucuonensis</name>
    <dbReference type="NCBI Taxonomy" id="1035707"/>
    <lineage>
        <taxon>Bacteria</taxon>
        <taxon>Pseudomonadati</taxon>
        <taxon>Pseudomonadota</taxon>
        <taxon>Betaproteobacteria</taxon>
        <taxon>Burkholderiales</taxon>
        <taxon>Oxalobacteraceae</taxon>
        <taxon>Telluria group</taxon>
        <taxon>Pseudoduganella</taxon>
    </lineage>
</organism>
<sequence length="146" mass="15999">MATLRKAVVDDIPGMHKVRLAVRENPLTSSFIREEHYVPEITVTGDGWVIEKDGGIVAFAIGNKLTGNIWALFVDPSHEGRGYGSRLHDVMVESLLAQGLDSLNLSTGADTRARVFYECKGWRQVACRDGDVWFEYAAGANSANSS</sequence>
<keyword evidence="2" id="KW-0012">Acyltransferase</keyword>
<reference evidence="5" key="1">
    <citation type="submission" date="2016-10" db="EMBL/GenBank/DDBJ databases">
        <authorList>
            <person name="Varghese N."/>
            <person name="Submissions S."/>
        </authorList>
    </citation>
    <scope>NUCLEOTIDE SEQUENCE [LARGE SCALE GENOMIC DNA]</scope>
    <source>
        <strain evidence="5">CGMCC 1.11014</strain>
    </source>
</reference>
<proteinExistence type="predicted"/>
<evidence type="ECO:0000313" key="5">
    <source>
        <dbReference type="Proteomes" id="UP000199391"/>
    </source>
</evidence>
<dbReference type="AlphaFoldDB" id="A0A1I7GT19"/>
<dbReference type="InterPro" id="IPR016181">
    <property type="entry name" value="Acyl_CoA_acyltransferase"/>
</dbReference>
<keyword evidence="5" id="KW-1185">Reference proteome</keyword>
<protein>
    <submittedName>
        <fullName evidence="4">N-acetylglutamate synthase, GNAT family</fullName>
    </submittedName>
</protein>
<keyword evidence="1" id="KW-0808">Transferase</keyword>
<dbReference type="Pfam" id="PF13508">
    <property type="entry name" value="Acetyltransf_7"/>
    <property type="match status" value="1"/>
</dbReference>
<dbReference type="PROSITE" id="PS51186">
    <property type="entry name" value="GNAT"/>
    <property type="match status" value="1"/>
</dbReference>
<dbReference type="PANTHER" id="PTHR43877:SF1">
    <property type="entry name" value="ACETYLTRANSFERASE"/>
    <property type="match status" value="1"/>
</dbReference>
<evidence type="ECO:0000256" key="2">
    <source>
        <dbReference type="ARBA" id="ARBA00023315"/>
    </source>
</evidence>
<dbReference type="InterPro" id="IPR050832">
    <property type="entry name" value="Bact_Acetyltransf"/>
</dbReference>
<dbReference type="Proteomes" id="UP000199391">
    <property type="component" value="Unassembled WGS sequence"/>
</dbReference>
<dbReference type="InterPro" id="IPR000182">
    <property type="entry name" value="GNAT_dom"/>
</dbReference>